<evidence type="ECO:0000256" key="2">
    <source>
        <dbReference type="ARBA" id="ARBA00044777"/>
    </source>
</evidence>
<comment type="subunit">
    <text evidence="3">Component of a cohesin-like complex composed of ScpA, ScpB and the Smc homodimer, in which ScpA and ScpB bind to the head domain of Smc. The presence of the three proteins is required for the association of the complex with DNA.</text>
</comment>
<evidence type="ECO:0000256" key="1">
    <source>
        <dbReference type="ARBA" id="ARBA00022829"/>
    </source>
</evidence>
<dbReference type="HAMAP" id="MF_01805">
    <property type="entry name" value="ScpA"/>
    <property type="match status" value="1"/>
</dbReference>
<gene>
    <name evidence="3" type="primary">scpA</name>
    <name evidence="4" type="ORF">SAMN04488126_104120</name>
</gene>
<dbReference type="NCBIfam" id="NF000995">
    <property type="entry name" value="PRK00104.1-4"/>
    <property type="match status" value="1"/>
</dbReference>
<dbReference type="GO" id="GO:0051301">
    <property type="term" value="P:cell division"/>
    <property type="evidence" value="ECO:0007669"/>
    <property type="project" value="UniProtKB-KW"/>
</dbReference>
<dbReference type="Gene3D" id="1.10.10.580">
    <property type="entry name" value="Structural maintenance of chromosome 1. Chain E"/>
    <property type="match status" value="1"/>
</dbReference>
<comment type="similarity">
    <text evidence="3">Belongs to the ScpA family.</text>
</comment>
<reference evidence="4 5" key="1">
    <citation type="submission" date="2016-10" db="EMBL/GenBank/DDBJ databases">
        <authorList>
            <person name="de Groot N.N."/>
        </authorList>
    </citation>
    <scope>NUCLEOTIDE SEQUENCE [LARGE SCALE GENOMIC DNA]</scope>
    <source>
        <strain evidence="4 5">CGMCC 1.6762</strain>
    </source>
</reference>
<organism evidence="4 5">
    <name type="scientific">Bhargavaea beijingensis</name>
    <dbReference type="NCBI Taxonomy" id="426756"/>
    <lineage>
        <taxon>Bacteria</taxon>
        <taxon>Bacillati</taxon>
        <taxon>Bacillota</taxon>
        <taxon>Bacilli</taxon>
        <taxon>Bacillales</taxon>
        <taxon>Caryophanaceae</taxon>
        <taxon>Bhargavaea</taxon>
    </lineage>
</organism>
<dbReference type="PANTHER" id="PTHR33969">
    <property type="entry name" value="SEGREGATION AND CONDENSATION PROTEIN A"/>
    <property type="match status" value="1"/>
</dbReference>
<dbReference type="Pfam" id="PF02616">
    <property type="entry name" value="SMC_ScpA"/>
    <property type="match status" value="1"/>
</dbReference>
<evidence type="ECO:0000313" key="4">
    <source>
        <dbReference type="EMBL" id="SDE16875.1"/>
    </source>
</evidence>
<keyword evidence="3" id="KW-0132">Cell division</keyword>
<dbReference type="GO" id="GO:0005737">
    <property type="term" value="C:cytoplasm"/>
    <property type="evidence" value="ECO:0007669"/>
    <property type="project" value="UniProtKB-SubCell"/>
</dbReference>
<dbReference type="InterPro" id="IPR023093">
    <property type="entry name" value="ScpA-like_C"/>
</dbReference>
<keyword evidence="3" id="KW-0131">Cell cycle</keyword>
<dbReference type="AlphaFoldDB" id="A0A1G7ASA7"/>
<keyword evidence="3" id="KW-0963">Cytoplasm</keyword>
<name>A0A1G7ASA7_9BACL</name>
<dbReference type="STRING" id="426756.SAMN04488126_104120"/>
<dbReference type="PANTHER" id="PTHR33969:SF2">
    <property type="entry name" value="SEGREGATION AND CONDENSATION PROTEIN A"/>
    <property type="match status" value="1"/>
</dbReference>
<accession>A0A1G7ASA7</accession>
<proteinExistence type="inferred from homology"/>
<evidence type="ECO:0000256" key="3">
    <source>
        <dbReference type="HAMAP-Rule" id="MF_01805"/>
    </source>
</evidence>
<dbReference type="Proteomes" id="UP000198823">
    <property type="component" value="Unassembled WGS sequence"/>
</dbReference>
<dbReference type="EMBL" id="FNAR01000004">
    <property type="protein sequence ID" value="SDE16875.1"/>
    <property type="molecule type" value="Genomic_DNA"/>
</dbReference>
<dbReference type="GO" id="GO:0006260">
    <property type="term" value="P:DNA replication"/>
    <property type="evidence" value="ECO:0007669"/>
    <property type="project" value="UniProtKB-UniRule"/>
</dbReference>
<sequence>MCAIPRRNEVPIILKHFVALKIILILIEVRNKLDEKRMTERIHKNHPPFRNESTAGESMSYLVKLEAFEGPLDLLLHLINRMEIDIYDIPMAELTRQYIDHIHTMKVLELNEMSEYLVMAATLLAIKSKMLLPVHEEETPDIDDLPEDGPDPRDELVERLIEYRRYKEAAATLKEYGEERGKSFTRSPAEPAASGLAAALPDEGLNVHDMIAAFRKMMERKKLKAPLRTRVTRQEISIAETMENVVGRLGKSGGRAMFSDLFETGERAELVVTFLSLLELMKQQRITVEQERNFDDLTVVLRKEVL</sequence>
<dbReference type="Gene3D" id="6.10.250.2410">
    <property type="match status" value="1"/>
</dbReference>
<protein>
    <recommendedName>
        <fullName evidence="2 3">Segregation and condensation protein A</fullName>
    </recommendedName>
</protein>
<keyword evidence="1 3" id="KW-0159">Chromosome partition</keyword>
<comment type="function">
    <text evidence="3">Participates in chromosomal partition during cell division. May act via the formation of a condensin-like complex containing Smc and ScpB that pull DNA away from mid-cell into both cell halves.</text>
</comment>
<evidence type="ECO:0000313" key="5">
    <source>
        <dbReference type="Proteomes" id="UP000198823"/>
    </source>
</evidence>
<dbReference type="InterPro" id="IPR003768">
    <property type="entry name" value="ScpA"/>
</dbReference>
<dbReference type="GO" id="GO:0007059">
    <property type="term" value="P:chromosome segregation"/>
    <property type="evidence" value="ECO:0007669"/>
    <property type="project" value="UniProtKB-UniRule"/>
</dbReference>
<comment type="subcellular location">
    <subcellularLocation>
        <location evidence="3">Cytoplasm</location>
    </subcellularLocation>
    <text evidence="3">Associated with two foci at the outer edges of the nucleoid region in young cells, and at four foci within both cell halves in older cells.</text>
</comment>